<dbReference type="FunFam" id="1.20.120.1760:FF:000022">
    <property type="entry name" value="CDP-diacylglycerol--serine O-phosphatidyltransferase"/>
    <property type="match status" value="1"/>
</dbReference>
<reference evidence="20" key="1">
    <citation type="submission" date="2021-06" db="EMBL/GenBank/DDBJ databases">
        <authorList>
            <person name="Kallberg Y."/>
            <person name="Tangrot J."/>
            <person name="Rosling A."/>
        </authorList>
    </citation>
    <scope>NUCLEOTIDE SEQUENCE</scope>
    <source>
        <strain evidence="20">FL966</strain>
    </source>
</reference>
<protein>
    <recommendedName>
        <fullName evidence="6">CDP-diacylglycerol--serine O-phosphatidyltransferase</fullName>
        <ecNumber evidence="5">2.7.8.8</ecNumber>
    </recommendedName>
    <alternativeName>
        <fullName evidence="16">Phosphatidylserine synthase</fullName>
    </alternativeName>
</protein>
<dbReference type="EC" id="2.7.8.8" evidence="5"/>
<comment type="pathway">
    <text evidence="3">Lipid metabolism.</text>
</comment>
<dbReference type="GO" id="GO:0005789">
    <property type="term" value="C:endoplasmic reticulum membrane"/>
    <property type="evidence" value="ECO:0007669"/>
    <property type="project" value="UniProtKB-SubCell"/>
</dbReference>
<name>A0A9N9GBW2_9GLOM</name>
<evidence type="ECO:0000256" key="14">
    <source>
        <dbReference type="ARBA" id="ARBA00023209"/>
    </source>
</evidence>
<evidence type="ECO:0000256" key="12">
    <source>
        <dbReference type="ARBA" id="ARBA00023098"/>
    </source>
</evidence>
<evidence type="ECO:0000256" key="9">
    <source>
        <dbReference type="ARBA" id="ARBA00022692"/>
    </source>
</evidence>
<evidence type="ECO:0000256" key="7">
    <source>
        <dbReference type="ARBA" id="ARBA00022516"/>
    </source>
</evidence>
<comment type="similarity">
    <text evidence="4 18">Belongs to the CDP-alcohol phosphatidyltransferase class-I family.</text>
</comment>
<dbReference type="PANTHER" id="PTHR14269:SF61">
    <property type="entry name" value="CDP-DIACYLGLYCEROL--SERINE O-PHOSPHATIDYLTRANSFERASE"/>
    <property type="match status" value="1"/>
</dbReference>
<dbReference type="InterPro" id="IPR050324">
    <property type="entry name" value="CDP-alcohol_PTase-I"/>
</dbReference>
<organism evidence="20 21">
    <name type="scientific">Cetraspora pellucida</name>
    <dbReference type="NCBI Taxonomy" id="1433469"/>
    <lineage>
        <taxon>Eukaryota</taxon>
        <taxon>Fungi</taxon>
        <taxon>Fungi incertae sedis</taxon>
        <taxon>Mucoromycota</taxon>
        <taxon>Glomeromycotina</taxon>
        <taxon>Glomeromycetes</taxon>
        <taxon>Diversisporales</taxon>
        <taxon>Gigasporaceae</taxon>
        <taxon>Cetraspora</taxon>
    </lineage>
</organism>
<keyword evidence="7" id="KW-0444">Lipid biosynthesis</keyword>
<evidence type="ECO:0000256" key="15">
    <source>
        <dbReference type="ARBA" id="ARBA00023264"/>
    </source>
</evidence>
<dbReference type="InterPro" id="IPR048254">
    <property type="entry name" value="CDP_ALCOHOL_P_TRANSF_CS"/>
</dbReference>
<evidence type="ECO:0000256" key="17">
    <source>
        <dbReference type="ARBA" id="ARBA00060701"/>
    </source>
</evidence>
<evidence type="ECO:0000256" key="8">
    <source>
        <dbReference type="ARBA" id="ARBA00022679"/>
    </source>
</evidence>
<evidence type="ECO:0000256" key="16">
    <source>
        <dbReference type="ARBA" id="ARBA00032361"/>
    </source>
</evidence>
<evidence type="ECO:0000256" key="18">
    <source>
        <dbReference type="RuleBase" id="RU003750"/>
    </source>
</evidence>
<sequence length="217" mass="23996">MESTISGKNEIELRNFNDDYKHFSLVRNFHLADFITLANGLCGSYSIFSCIQYMITKEEWFLWFGMLLMPLGMLFDLLDGKVARWRNSSSILGQELDSLADLISFGVAPAVCGFAVGIRTFADTMVLSVFIACGIARLARYNATVASLPKDSSGKISYFEGTPIPTTMTIVAIIAYFVKEGQIDDNLPGGVIEIFPNIMLHPFVSLYALSGIAMKQE</sequence>
<keyword evidence="12" id="KW-0443">Lipid metabolism</keyword>
<dbReference type="Gene3D" id="1.20.120.1760">
    <property type="match status" value="1"/>
</dbReference>
<evidence type="ECO:0000256" key="5">
    <source>
        <dbReference type="ARBA" id="ARBA00013174"/>
    </source>
</evidence>
<evidence type="ECO:0000256" key="3">
    <source>
        <dbReference type="ARBA" id="ARBA00005189"/>
    </source>
</evidence>
<dbReference type="Pfam" id="PF01066">
    <property type="entry name" value="CDP-OH_P_transf"/>
    <property type="match status" value="1"/>
</dbReference>
<comment type="catalytic activity">
    <reaction evidence="1">
        <text>a CDP-1,2-diacyl-sn-glycerol + L-serine = a 1,2-diacyl-sn-glycero-3-phospho-L-serine + CMP + H(+)</text>
        <dbReference type="Rhea" id="RHEA:16913"/>
        <dbReference type="ChEBI" id="CHEBI:15378"/>
        <dbReference type="ChEBI" id="CHEBI:33384"/>
        <dbReference type="ChEBI" id="CHEBI:57262"/>
        <dbReference type="ChEBI" id="CHEBI:58332"/>
        <dbReference type="ChEBI" id="CHEBI:60377"/>
        <dbReference type="EC" id="2.7.8.8"/>
    </reaction>
</comment>
<gene>
    <name evidence="20" type="ORF">CPELLU_LOCUS6556</name>
</gene>
<dbReference type="GO" id="GO:0003882">
    <property type="term" value="F:CDP-diacylglycerol-serine O-phosphatidyltransferase activity"/>
    <property type="evidence" value="ECO:0007669"/>
    <property type="project" value="UniProtKB-EC"/>
</dbReference>
<keyword evidence="11 19" id="KW-1133">Transmembrane helix</keyword>
<dbReference type="InterPro" id="IPR000462">
    <property type="entry name" value="CDP-OH_P_trans"/>
</dbReference>
<keyword evidence="14" id="KW-0594">Phospholipid biosynthesis</keyword>
<evidence type="ECO:0000256" key="19">
    <source>
        <dbReference type="SAM" id="Phobius"/>
    </source>
</evidence>
<dbReference type="PROSITE" id="PS00379">
    <property type="entry name" value="CDP_ALCOHOL_P_TRANSF"/>
    <property type="match status" value="1"/>
</dbReference>
<dbReference type="InterPro" id="IPR043130">
    <property type="entry name" value="CDP-OH_PTrfase_TM_dom"/>
</dbReference>
<evidence type="ECO:0000256" key="13">
    <source>
        <dbReference type="ARBA" id="ARBA00023136"/>
    </source>
</evidence>
<feature type="transmembrane region" description="Helical" evidence="19">
    <location>
        <begin position="198"/>
        <end position="214"/>
    </location>
</feature>
<comment type="pathway">
    <text evidence="17">Phospholipid metabolism; phosphatidylethanolamine biosynthesis; phosphatidylethanolamine from CDP-diacylglycerol: step 1/2.</text>
</comment>
<keyword evidence="9 19" id="KW-0812">Transmembrane</keyword>
<evidence type="ECO:0000256" key="11">
    <source>
        <dbReference type="ARBA" id="ARBA00022989"/>
    </source>
</evidence>
<dbReference type="OrthoDB" id="448573at2759"/>
<feature type="transmembrane region" description="Helical" evidence="19">
    <location>
        <begin position="31"/>
        <end position="54"/>
    </location>
</feature>
<dbReference type="NCBIfam" id="TIGR00473">
    <property type="entry name" value="pssA"/>
    <property type="match status" value="1"/>
</dbReference>
<evidence type="ECO:0000256" key="1">
    <source>
        <dbReference type="ARBA" id="ARBA00000287"/>
    </source>
</evidence>
<keyword evidence="13 19" id="KW-0472">Membrane</keyword>
<feature type="transmembrane region" description="Helical" evidence="19">
    <location>
        <begin position="99"/>
        <end position="118"/>
    </location>
</feature>
<dbReference type="Proteomes" id="UP000789759">
    <property type="component" value="Unassembled WGS sequence"/>
</dbReference>
<evidence type="ECO:0000313" key="20">
    <source>
        <dbReference type="EMBL" id="CAG8591547.1"/>
    </source>
</evidence>
<dbReference type="PANTHER" id="PTHR14269">
    <property type="entry name" value="CDP-DIACYLGLYCEROL--GLYCEROL-3-PHOSPHATE 3-PHOSPHATIDYLTRANSFERASE-RELATED"/>
    <property type="match status" value="1"/>
</dbReference>
<evidence type="ECO:0000256" key="6">
    <source>
        <dbReference type="ARBA" id="ARBA00017171"/>
    </source>
</evidence>
<dbReference type="AlphaFoldDB" id="A0A9N9GBW2"/>
<keyword evidence="15" id="KW-1208">Phospholipid metabolism</keyword>
<evidence type="ECO:0000256" key="10">
    <source>
        <dbReference type="ARBA" id="ARBA00022824"/>
    </source>
</evidence>
<keyword evidence="21" id="KW-1185">Reference proteome</keyword>
<comment type="subcellular location">
    <subcellularLocation>
        <location evidence="2">Endoplasmic reticulum membrane</location>
        <topology evidence="2">Multi-pass membrane protein</topology>
    </subcellularLocation>
</comment>
<evidence type="ECO:0000313" key="21">
    <source>
        <dbReference type="Proteomes" id="UP000789759"/>
    </source>
</evidence>
<dbReference type="GO" id="GO:0006659">
    <property type="term" value="P:phosphatidylserine biosynthetic process"/>
    <property type="evidence" value="ECO:0007669"/>
    <property type="project" value="UniProtKB-ARBA"/>
</dbReference>
<keyword evidence="10" id="KW-0256">Endoplasmic reticulum</keyword>
<keyword evidence="8 18" id="KW-0808">Transferase</keyword>
<dbReference type="InterPro" id="IPR004533">
    <property type="entry name" value="CDP-diaglyc--ser_O-PTrfase"/>
</dbReference>
<feature type="transmembrane region" description="Helical" evidence="19">
    <location>
        <begin position="156"/>
        <end position="178"/>
    </location>
</feature>
<evidence type="ECO:0000256" key="2">
    <source>
        <dbReference type="ARBA" id="ARBA00004477"/>
    </source>
</evidence>
<accession>A0A9N9GBW2</accession>
<feature type="transmembrane region" description="Helical" evidence="19">
    <location>
        <begin position="124"/>
        <end position="144"/>
    </location>
</feature>
<evidence type="ECO:0000256" key="4">
    <source>
        <dbReference type="ARBA" id="ARBA00010441"/>
    </source>
</evidence>
<feature type="transmembrane region" description="Helical" evidence="19">
    <location>
        <begin position="60"/>
        <end position="78"/>
    </location>
</feature>
<proteinExistence type="inferred from homology"/>
<comment type="caution">
    <text evidence="20">The sequence shown here is derived from an EMBL/GenBank/DDBJ whole genome shotgun (WGS) entry which is preliminary data.</text>
</comment>
<dbReference type="EMBL" id="CAJVQA010004115">
    <property type="protein sequence ID" value="CAG8591547.1"/>
    <property type="molecule type" value="Genomic_DNA"/>
</dbReference>